<dbReference type="KEGG" id="peh:Spb1_11560"/>
<keyword evidence="1" id="KW-0812">Transmembrane</keyword>
<name>A0A518GL55_9PLAN</name>
<feature type="transmembrane region" description="Helical" evidence="1">
    <location>
        <begin position="12"/>
        <end position="29"/>
    </location>
</feature>
<reference evidence="2 3" key="1">
    <citation type="submission" date="2019-02" db="EMBL/GenBank/DDBJ databases">
        <title>Deep-cultivation of Planctomycetes and their phenomic and genomic characterization uncovers novel biology.</title>
        <authorList>
            <person name="Wiegand S."/>
            <person name="Jogler M."/>
            <person name="Boedeker C."/>
            <person name="Pinto D."/>
            <person name="Vollmers J."/>
            <person name="Rivas-Marin E."/>
            <person name="Kohn T."/>
            <person name="Peeters S.H."/>
            <person name="Heuer A."/>
            <person name="Rast P."/>
            <person name="Oberbeckmann S."/>
            <person name="Bunk B."/>
            <person name="Jeske O."/>
            <person name="Meyerdierks A."/>
            <person name="Storesund J.E."/>
            <person name="Kallscheuer N."/>
            <person name="Luecker S."/>
            <person name="Lage O.M."/>
            <person name="Pohl T."/>
            <person name="Merkel B.J."/>
            <person name="Hornburger P."/>
            <person name="Mueller R.-W."/>
            <person name="Bruemmer F."/>
            <person name="Labrenz M."/>
            <person name="Spormann A.M."/>
            <person name="Op den Camp H."/>
            <person name="Overmann J."/>
            <person name="Amann R."/>
            <person name="Jetten M.S.M."/>
            <person name="Mascher T."/>
            <person name="Medema M.H."/>
            <person name="Devos D.P."/>
            <person name="Kaster A.-K."/>
            <person name="Ovreas L."/>
            <person name="Rohde M."/>
            <person name="Galperin M.Y."/>
            <person name="Jogler C."/>
        </authorList>
    </citation>
    <scope>NUCLEOTIDE SEQUENCE [LARGE SCALE GENOMIC DNA]</scope>
    <source>
        <strain evidence="2 3">Spb1</strain>
    </source>
</reference>
<keyword evidence="1" id="KW-0472">Membrane</keyword>
<organism evidence="2 3">
    <name type="scientific">Planctopirus ephydatiae</name>
    <dbReference type="NCBI Taxonomy" id="2528019"/>
    <lineage>
        <taxon>Bacteria</taxon>
        <taxon>Pseudomonadati</taxon>
        <taxon>Planctomycetota</taxon>
        <taxon>Planctomycetia</taxon>
        <taxon>Planctomycetales</taxon>
        <taxon>Planctomycetaceae</taxon>
        <taxon>Planctopirus</taxon>
    </lineage>
</organism>
<protein>
    <submittedName>
        <fullName evidence="2">Uncharacterized protein</fullName>
    </submittedName>
</protein>
<dbReference type="Proteomes" id="UP000315349">
    <property type="component" value="Chromosome"/>
</dbReference>
<dbReference type="OrthoDB" id="250767at2"/>
<proteinExistence type="predicted"/>
<dbReference type="EMBL" id="CP036299">
    <property type="protein sequence ID" value="QDV29276.1"/>
    <property type="molecule type" value="Genomic_DNA"/>
</dbReference>
<dbReference type="AlphaFoldDB" id="A0A518GL55"/>
<dbReference type="RefSeq" id="WP_145296915.1">
    <property type="nucleotide sequence ID" value="NZ_CP036299.1"/>
</dbReference>
<evidence type="ECO:0000256" key="1">
    <source>
        <dbReference type="SAM" id="Phobius"/>
    </source>
</evidence>
<keyword evidence="1" id="KW-1133">Transmembrane helix</keyword>
<accession>A0A518GL55</accession>
<sequence>MRRRLDNRQRFAFPSGLILVGSLVLFMLHDQNCYGQATAKPKTAGGPTAPRNEKVPTTLIGMELLTSDPAAAVHAHAWRTTLEELDVTLSTRKPILDDKPRIEQQMLGTLRKITIMAILTRDGSIKTDRRTFAQKDVAALKEWIDELRVYGAQGAPQGQPLWGLSELQFNPLYDTLSQPLGVELKGKTLGEILPLIPGKERYQWRVAEAAALAISKRPEDRRVVRQSVGRFTIGTGLAMALRDLELGFHPRRTPAGDIELLIEPLPEKLQTPQMETADFWPVGWAVKASPQKLAPGLFDIQAMMLDGMPLGEVLIKAQTESKVPIHFDFAAIDRGNIDIVTPLVKYPARKTSWSVAIRGAVSQVGLSRELLQDEGGHAFVWIYRNPASIN</sequence>
<evidence type="ECO:0000313" key="2">
    <source>
        <dbReference type="EMBL" id="QDV29276.1"/>
    </source>
</evidence>
<gene>
    <name evidence="2" type="ORF">Spb1_11560</name>
</gene>
<evidence type="ECO:0000313" key="3">
    <source>
        <dbReference type="Proteomes" id="UP000315349"/>
    </source>
</evidence>
<keyword evidence="3" id="KW-1185">Reference proteome</keyword>